<evidence type="ECO:0000259" key="6">
    <source>
        <dbReference type="PROSITE" id="PS50157"/>
    </source>
</evidence>
<dbReference type="VEuPathDB" id="FungiDB:AMAG_01766"/>
<dbReference type="OMA" id="CALECDS"/>
<dbReference type="PROSITE" id="PS50157">
    <property type="entry name" value="ZINC_FINGER_C2H2_2"/>
    <property type="match status" value="1"/>
</dbReference>
<evidence type="ECO:0000256" key="2">
    <source>
        <dbReference type="ARBA" id="ARBA00005407"/>
    </source>
</evidence>
<dbReference type="AlphaFoldDB" id="A0A0L0S008"/>
<evidence type="ECO:0000256" key="1">
    <source>
        <dbReference type="ARBA" id="ARBA00004123"/>
    </source>
</evidence>
<name>A0A0L0S008_ALLM3</name>
<feature type="compositionally biased region" description="Basic and acidic residues" evidence="5">
    <location>
        <begin position="1"/>
        <end position="39"/>
    </location>
</feature>
<dbReference type="Pfam" id="PF12066">
    <property type="entry name" value="SERRATE_Ars2_N"/>
    <property type="match status" value="1"/>
</dbReference>
<keyword evidence="8" id="KW-1185">Reference proteome</keyword>
<evidence type="ECO:0000256" key="4">
    <source>
        <dbReference type="PROSITE-ProRule" id="PRU00042"/>
    </source>
</evidence>
<dbReference type="OrthoDB" id="342064at2759"/>
<keyword evidence="4" id="KW-0862">Zinc</keyword>
<accession>A0A0L0S008</accession>
<reference evidence="8" key="2">
    <citation type="submission" date="2009-11" db="EMBL/GenBank/DDBJ databases">
        <title>The Genome Sequence of Allomyces macrogynus strain ATCC 38327.</title>
        <authorList>
            <consortium name="The Broad Institute Genome Sequencing Platform"/>
            <person name="Russ C."/>
            <person name="Cuomo C."/>
            <person name="Shea T."/>
            <person name="Young S.K."/>
            <person name="Zeng Q."/>
            <person name="Koehrsen M."/>
            <person name="Haas B."/>
            <person name="Borodovsky M."/>
            <person name="Guigo R."/>
            <person name="Alvarado L."/>
            <person name="Berlin A."/>
            <person name="Borenstein D."/>
            <person name="Chen Z."/>
            <person name="Engels R."/>
            <person name="Freedman E."/>
            <person name="Gellesch M."/>
            <person name="Goldberg J."/>
            <person name="Griggs A."/>
            <person name="Gujja S."/>
            <person name="Heiman D."/>
            <person name="Hepburn T."/>
            <person name="Howarth C."/>
            <person name="Jen D."/>
            <person name="Larson L."/>
            <person name="Lewis B."/>
            <person name="Mehta T."/>
            <person name="Park D."/>
            <person name="Pearson M."/>
            <person name="Roberts A."/>
            <person name="Saif S."/>
            <person name="Shenoy N."/>
            <person name="Sisk P."/>
            <person name="Stolte C."/>
            <person name="Sykes S."/>
            <person name="Walk T."/>
            <person name="White J."/>
            <person name="Yandava C."/>
            <person name="Burger G."/>
            <person name="Gray M.W."/>
            <person name="Holland P.W.H."/>
            <person name="King N."/>
            <person name="Lang F.B.F."/>
            <person name="Roger A.J."/>
            <person name="Ruiz-Trillo I."/>
            <person name="Lander E."/>
            <person name="Nusbaum C."/>
        </authorList>
    </citation>
    <scope>NUCLEOTIDE SEQUENCE [LARGE SCALE GENOMIC DNA]</scope>
    <source>
        <strain evidence="8">ATCC 38327</strain>
    </source>
</reference>
<dbReference type="InterPro" id="IPR025239">
    <property type="entry name" value="DUF4187"/>
</dbReference>
<dbReference type="PANTHER" id="PTHR13165:SF0">
    <property type="entry name" value="SERRATE RNA EFFECTOR MOLECULE HOMOLOG"/>
    <property type="match status" value="1"/>
</dbReference>
<evidence type="ECO:0000313" key="8">
    <source>
        <dbReference type="Proteomes" id="UP000054350"/>
    </source>
</evidence>
<feature type="compositionally biased region" description="Basic and acidic residues" evidence="5">
    <location>
        <begin position="567"/>
        <end position="589"/>
    </location>
</feature>
<comment type="similarity">
    <text evidence="2">Belongs to the ARS2 family.</text>
</comment>
<dbReference type="Proteomes" id="UP000054350">
    <property type="component" value="Unassembled WGS sequence"/>
</dbReference>
<evidence type="ECO:0000313" key="7">
    <source>
        <dbReference type="EMBL" id="KNE55903.1"/>
    </source>
</evidence>
<comment type="subcellular location">
    <subcellularLocation>
        <location evidence="1">Nucleus</location>
    </subcellularLocation>
</comment>
<gene>
    <name evidence="7" type="ORF">AMAG_01766</name>
</gene>
<dbReference type="PROSITE" id="PS00028">
    <property type="entry name" value="ZINC_FINGER_C2H2_1"/>
    <property type="match status" value="1"/>
</dbReference>
<feature type="domain" description="C2H2-type" evidence="6">
    <location>
        <begin position="474"/>
        <end position="504"/>
    </location>
</feature>
<dbReference type="STRING" id="578462.A0A0L0S008"/>
<protein>
    <recommendedName>
        <fullName evidence="6">C2H2-type domain-containing protein</fullName>
    </recommendedName>
</protein>
<dbReference type="GO" id="GO:0008270">
    <property type="term" value="F:zinc ion binding"/>
    <property type="evidence" value="ECO:0007669"/>
    <property type="project" value="UniProtKB-KW"/>
</dbReference>
<dbReference type="GO" id="GO:0016604">
    <property type="term" value="C:nuclear body"/>
    <property type="evidence" value="ECO:0007669"/>
    <property type="project" value="TreeGrafter"/>
</dbReference>
<dbReference type="InterPro" id="IPR039727">
    <property type="entry name" value="SE/Ars2"/>
</dbReference>
<dbReference type="PANTHER" id="PTHR13165">
    <property type="entry name" value="ARSENITE-RESISTANCE PROTEIN 2"/>
    <property type="match status" value="1"/>
</dbReference>
<keyword evidence="4" id="KW-0863">Zinc-finger</keyword>
<feature type="region of interest" description="Disordered" evidence="5">
    <location>
        <begin position="552"/>
        <end position="620"/>
    </location>
</feature>
<feature type="compositionally biased region" description="Acidic residues" evidence="5">
    <location>
        <begin position="609"/>
        <end position="620"/>
    </location>
</feature>
<keyword evidence="4" id="KW-0479">Metal-binding</keyword>
<sequence length="620" mass="69682">MSYVDEFGRHRPLQQDDMRDSLPPRRRKDSELSLDDRLGHRGPPRRRSRSPDDSRFAGRLGPRRDDRDHRDRDYGRGDRRPFITADPLTLPYLIDWKTYAGYLREKGIIGERPQAREDDERQYAEILERFDTFKQQWHDAHLMRFFDAHADDPWVLEKYADGQADVRKQAILTMKRLLYTKFEADVAAGKYDGIDLDALPVDEPMGAETDPDVVDRNEMTLRTVAIKTVPLTMPRADVDALFRELPGLIYVTLSEPRLPAQQDRDRAQPHLPSGMGLGGRTGWAVFDSTASAEAAIAHLKEQANTKANETVTQLAFAIQSPMPAKYRTTAWDMFSHPDRLATDLETVKGIATTLDTEAGLSGAQTLLDKYADDAPKVHLDVLVTYLRRVHLYCYYSAGCETESPEELAWKCGDKVFRKPGAGDPTGDRAAALLAKFDTKVRQKFDESLRPAKAIDELVDAALGQYVAKEQEHRYRCEFPACGKLFKDTQFVIKHIKNKHAADVAPLISSITERATRLNNFLGDPHHLHPAGMNPTQFTGPFRPPRAAVAAAATRGSMAPRNGGPSYARERRDSRGEYMDFGGGRDEPRGAPRSAAMDPRGLKSYMDLDAPGEGDVVLDYD</sequence>
<dbReference type="InterPro" id="IPR013087">
    <property type="entry name" value="Znf_C2H2_type"/>
</dbReference>
<dbReference type="SMART" id="SM01173">
    <property type="entry name" value="DUF4187"/>
    <property type="match status" value="1"/>
</dbReference>
<dbReference type="Pfam" id="PF04959">
    <property type="entry name" value="ARS2"/>
    <property type="match status" value="1"/>
</dbReference>
<evidence type="ECO:0000256" key="3">
    <source>
        <dbReference type="ARBA" id="ARBA00023242"/>
    </source>
</evidence>
<dbReference type="InterPro" id="IPR007042">
    <property type="entry name" value="SERRATE/Ars2_C"/>
</dbReference>
<organism evidence="7 8">
    <name type="scientific">Allomyces macrogynus (strain ATCC 38327)</name>
    <name type="common">Allomyces javanicus var. macrogynus</name>
    <dbReference type="NCBI Taxonomy" id="578462"/>
    <lineage>
        <taxon>Eukaryota</taxon>
        <taxon>Fungi</taxon>
        <taxon>Fungi incertae sedis</taxon>
        <taxon>Blastocladiomycota</taxon>
        <taxon>Blastocladiomycetes</taxon>
        <taxon>Blastocladiales</taxon>
        <taxon>Blastocladiaceae</taxon>
        <taxon>Allomyces</taxon>
    </lineage>
</organism>
<dbReference type="InterPro" id="IPR021933">
    <property type="entry name" value="SERRATE/Ars2_N"/>
</dbReference>
<dbReference type="eggNOG" id="KOG2295">
    <property type="taxonomic scope" value="Eukaryota"/>
</dbReference>
<feature type="compositionally biased region" description="Basic and acidic residues" evidence="5">
    <location>
        <begin position="49"/>
        <end position="80"/>
    </location>
</feature>
<dbReference type="EMBL" id="GG745329">
    <property type="protein sequence ID" value="KNE55903.1"/>
    <property type="molecule type" value="Genomic_DNA"/>
</dbReference>
<evidence type="ECO:0000256" key="5">
    <source>
        <dbReference type="SAM" id="MobiDB-lite"/>
    </source>
</evidence>
<keyword evidence="3" id="KW-0539">Nucleus</keyword>
<reference evidence="7 8" key="1">
    <citation type="submission" date="2009-11" db="EMBL/GenBank/DDBJ databases">
        <title>Annotation of Allomyces macrogynus ATCC 38327.</title>
        <authorList>
            <consortium name="The Broad Institute Genome Sequencing Platform"/>
            <person name="Russ C."/>
            <person name="Cuomo C."/>
            <person name="Burger G."/>
            <person name="Gray M.W."/>
            <person name="Holland P.W.H."/>
            <person name="King N."/>
            <person name="Lang F.B.F."/>
            <person name="Roger A.J."/>
            <person name="Ruiz-Trillo I."/>
            <person name="Young S.K."/>
            <person name="Zeng Q."/>
            <person name="Gargeya S."/>
            <person name="Fitzgerald M."/>
            <person name="Haas B."/>
            <person name="Abouelleil A."/>
            <person name="Alvarado L."/>
            <person name="Arachchi H.M."/>
            <person name="Berlin A."/>
            <person name="Chapman S.B."/>
            <person name="Gearin G."/>
            <person name="Goldberg J."/>
            <person name="Griggs A."/>
            <person name="Gujja S."/>
            <person name="Hansen M."/>
            <person name="Heiman D."/>
            <person name="Howarth C."/>
            <person name="Larimer J."/>
            <person name="Lui A."/>
            <person name="MacDonald P.J.P."/>
            <person name="McCowen C."/>
            <person name="Montmayeur A."/>
            <person name="Murphy C."/>
            <person name="Neiman D."/>
            <person name="Pearson M."/>
            <person name="Priest M."/>
            <person name="Roberts A."/>
            <person name="Saif S."/>
            <person name="Shea T."/>
            <person name="Sisk P."/>
            <person name="Stolte C."/>
            <person name="Sykes S."/>
            <person name="Wortman J."/>
            <person name="Nusbaum C."/>
            <person name="Birren B."/>
        </authorList>
    </citation>
    <scope>NUCLEOTIDE SEQUENCE [LARGE SCALE GENOMIC DNA]</scope>
    <source>
        <strain evidence="7 8">ATCC 38327</strain>
    </source>
</reference>
<dbReference type="GO" id="GO:0031053">
    <property type="term" value="P:primary miRNA processing"/>
    <property type="evidence" value="ECO:0007669"/>
    <property type="project" value="TreeGrafter"/>
</dbReference>
<proteinExistence type="inferred from homology"/>
<feature type="region of interest" description="Disordered" evidence="5">
    <location>
        <begin position="1"/>
        <end position="80"/>
    </location>
</feature>